<name>A0A0F4XVG7_9PSED</name>
<feature type="transmembrane region" description="Helical" evidence="1">
    <location>
        <begin position="71"/>
        <end position="94"/>
    </location>
</feature>
<evidence type="ECO:0000256" key="1">
    <source>
        <dbReference type="SAM" id="Phobius"/>
    </source>
</evidence>
<dbReference type="AlphaFoldDB" id="A0A0F4XVG7"/>
<dbReference type="InterPro" id="IPR018688">
    <property type="entry name" value="PpoB2-like"/>
</dbReference>
<reference evidence="2 3" key="1">
    <citation type="submission" date="2015-03" db="EMBL/GenBank/DDBJ databases">
        <title>Pseudomonas fluorescens 1855-344 Genome sequencing and assembly.</title>
        <authorList>
            <person name="Eng W.W.H."/>
            <person name="Gan H.M."/>
            <person name="Savka M.A."/>
        </authorList>
    </citation>
    <scope>NUCLEOTIDE SEQUENCE [LARGE SCALE GENOMIC DNA]</scope>
    <source>
        <strain evidence="2 3">1855-344</strain>
    </source>
</reference>
<feature type="transmembrane region" description="Helical" evidence="1">
    <location>
        <begin position="207"/>
        <end position="227"/>
    </location>
</feature>
<proteinExistence type="predicted"/>
<evidence type="ECO:0000313" key="2">
    <source>
        <dbReference type="EMBL" id="KKA09826.1"/>
    </source>
</evidence>
<keyword evidence="1" id="KW-1133">Transmembrane helix</keyword>
<dbReference type="EMBL" id="JZXC01000001">
    <property type="protein sequence ID" value="KKA09826.1"/>
    <property type="molecule type" value="Genomic_DNA"/>
</dbReference>
<dbReference type="OrthoDB" id="980055at2"/>
<keyword evidence="1" id="KW-0472">Membrane</keyword>
<feature type="transmembrane region" description="Helical" evidence="1">
    <location>
        <begin position="12"/>
        <end position="31"/>
    </location>
</feature>
<comment type="caution">
    <text evidence="2">The sequence shown here is derived from an EMBL/GenBank/DDBJ whole genome shotgun (WGS) entry which is preliminary data.</text>
</comment>
<dbReference type="PATRIC" id="fig|132476.4.peg.41"/>
<evidence type="ECO:0000313" key="3">
    <source>
        <dbReference type="Proteomes" id="UP000033662"/>
    </source>
</evidence>
<feature type="transmembrane region" description="Helical" evidence="1">
    <location>
        <begin position="106"/>
        <end position="133"/>
    </location>
</feature>
<organism evidence="2 3">
    <name type="scientific">Pseudomonas kilonensis</name>
    <dbReference type="NCBI Taxonomy" id="132476"/>
    <lineage>
        <taxon>Bacteria</taxon>
        <taxon>Pseudomonadati</taxon>
        <taxon>Pseudomonadota</taxon>
        <taxon>Gammaproteobacteria</taxon>
        <taxon>Pseudomonadales</taxon>
        <taxon>Pseudomonadaceae</taxon>
        <taxon>Pseudomonas</taxon>
    </lineage>
</organism>
<sequence>MRPGSVLRQFTYDPWPVLLAIAGLGLALSVYNDITTNGPAFCVTVDGLSIFTSWPAALQAELALNPPQRILVGWALMLLAMMPPLLATPLIHVWRSSLPSRRIQASVGFLLGYGAMWMAVGPLLIALALLLQMAAAENALAVALPVAMLWSASPWHRAALNRAHRMGPLSLFGWAANRDCLIRGLAHGLFCIVSCWAWMVVPLVSGSWHIPMMLLAGAILLAERLIAAKTPRWG</sequence>
<gene>
    <name evidence="2" type="ORF">VP02_00195</name>
</gene>
<feature type="transmembrane region" description="Helical" evidence="1">
    <location>
        <begin position="181"/>
        <end position="201"/>
    </location>
</feature>
<dbReference type="Proteomes" id="UP000033662">
    <property type="component" value="Unassembled WGS sequence"/>
</dbReference>
<dbReference type="Pfam" id="PF09948">
    <property type="entry name" value="PpoB2"/>
    <property type="match status" value="1"/>
</dbReference>
<protein>
    <submittedName>
        <fullName evidence="2">Membrane protein</fullName>
    </submittedName>
</protein>
<accession>A0A0F4XVG7</accession>
<keyword evidence="1" id="KW-0812">Transmembrane</keyword>
<feature type="transmembrane region" description="Helical" evidence="1">
    <location>
        <begin position="139"/>
        <end position="160"/>
    </location>
</feature>